<dbReference type="EMBL" id="CP022098">
    <property type="protein sequence ID" value="ATB39450.1"/>
    <property type="molecule type" value="Genomic_DNA"/>
</dbReference>
<accession>A0A250J7D6</accession>
<proteinExistence type="predicted"/>
<name>A0A250J7D6_9BACT</name>
<dbReference type="Proteomes" id="UP000217257">
    <property type="component" value="Chromosome"/>
</dbReference>
<dbReference type="KEGG" id="cfus:CYFUS_004894"/>
<gene>
    <name evidence="1" type="ORF">CYFUS_004894</name>
</gene>
<evidence type="ECO:0000313" key="1">
    <source>
        <dbReference type="EMBL" id="ATB39450.1"/>
    </source>
</evidence>
<sequence>MREVRRFSLAGVDSERGTSRLVRDGRVLDFSVEGLLLEAQLELEDGSCLVWLTQDCPFEELLSVYLVGREGQLLDSVSAGAPYTPGILSIRAVGPEWVEFGFFGDAPYRLQVEPQARFRRWLPLGWGYHRWLARHRLTVSKLSP</sequence>
<dbReference type="RefSeq" id="WP_095987485.1">
    <property type="nucleotide sequence ID" value="NZ_CP022098.1"/>
</dbReference>
<reference evidence="1 2" key="1">
    <citation type="submission" date="2017-06" db="EMBL/GenBank/DDBJ databases">
        <title>Sequencing and comparative analysis of myxobacterial genomes.</title>
        <authorList>
            <person name="Rupp O."/>
            <person name="Goesmann A."/>
            <person name="Sogaard-Andersen L."/>
        </authorList>
    </citation>
    <scope>NUCLEOTIDE SEQUENCE [LARGE SCALE GENOMIC DNA]</scope>
    <source>
        <strain evidence="1 2">DSM 52655</strain>
    </source>
</reference>
<protein>
    <submittedName>
        <fullName evidence="1">Uncharacterized protein</fullName>
    </submittedName>
</protein>
<evidence type="ECO:0000313" key="2">
    <source>
        <dbReference type="Proteomes" id="UP000217257"/>
    </source>
</evidence>
<organism evidence="1 2">
    <name type="scientific">Cystobacter fuscus</name>
    <dbReference type="NCBI Taxonomy" id="43"/>
    <lineage>
        <taxon>Bacteria</taxon>
        <taxon>Pseudomonadati</taxon>
        <taxon>Myxococcota</taxon>
        <taxon>Myxococcia</taxon>
        <taxon>Myxococcales</taxon>
        <taxon>Cystobacterineae</taxon>
        <taxon>Archangiaceae</taxon>
        <taxon>Cystobacter</taxon>
    </lineage>
</organism>
<dbReference type="AlphaFoldDB" id="A0A250J7D6"/>